<dbReference type="Gene3D" id="3.40.50.1820">
    <property type="entry name" value="alpha/beta hydrolase"/>
    <property type="match status" value="1"/>
</dbReference>
<sequence length="294" mass="30803">MTRFLALTLGVAAAALAFAAAAEETGTGPYPAVFEEDPTLPAHVVYHPQTLSALKGEKLGLYVFGNGACSRDGTSSKNHLLEIASHGYLAIAPGTIPGPKPAEAPQGPLPGGLKAATSPDALTEAIDWALKENARKGSPYYQRLDPKKIAVSGFSCGGLQAIAIAKDPRIATLVVMNSGVFNAGNPIAGLNVDKSMLNDIHGSVLYVLGGPTDIAYANGSDDYRRITHIPAAHIDIPVGHGGTYMDPHGGIGAEVVTHWLNWKLRGDKVSAAKFVGEACGYCQDSRLTYARKNF</sequence>
<dbReference type="Proteomes" id="UP001216595">
    <property type="component" value="Unassembled WGS sequence"/>
</dbReference>
<evidence type="ECO:0000256" key="1">
    <source>
        <dbReference type="SAM" id="SignalP"/>
    </source>
</evidence>
<feature type="signal peptide" evidence="1">
    <location>
        <begin position="1"/>
        <end position="22"/>
    </location>
</feature>
<dbReference type="PANTHER" id="PTHR33428:SF14">
    <property type="entry name" value="CARBOXYLESTERASE TYPE B DOMAIN-CONTAINING PROTEIN"/>
    <property type="match status" value="1"/>
</dbReference>
<evidence type="ECO:0000313" key="3">
    <source>
        <dbReference type="Proteomes" id="UP001216595"/>
    </source>
</evidence>
<evidence type="ECO:0008006" key="4">
    <source>
        <dbReference type="Google" id="ProtNLM"/>
    </source>
</evidence>
<dbReference type="PANTHER" id="PTHR33428">
    <property type="entry name" value="CHLOROPHYLLASE-2, CHLOROPLASTIC"/>
    <property type="match status" value="1"/>
</dbReference>
<protein>
    <recommendedName>
        <fullName evidence="4">Dienelactone hydrolase domain-containing protein</fullName>
    </recommendedName>
</protein>
<feature type="chain" id="PRO_5046586705" description="Dienelactone hydrolase domain-containing protein" evidence="1">
    <location>
        <begin position="23"/>
        <end position="294"/>
    </location>
</feature>
<keyword evidence="3" id="KW-1185">Reference proteome</keyword>
<name>A0ABT5IHJ8_9CAUL</name>
<dbReference type="SUPFAM" id="SSF53474">
    <property type="entry name" value="alpha/beta-Hydrolases"/>
    <property type="match status" value="1"/>
</dbReference>
<gene>
    <name evidence="2" type="ORF">PQU94_15470</name>
</gene>
<evidence type="ECO:0000313" key="2">
    <source>
        <dbReference type="EMBL" id="MDC7695676.1"/>
    </source>
</evidence>
<keyword evidence="1" id="KW-0732">Signal</keyword>
<comment type="caution">
    <text evidence="2">The sequence shown here is derived from an EMBL/GenBank/DDBJ whole genome shotgun (WGS) entry which is preliminary data.</text>
</comment>
<accession>A0ABT5IHJ8</accession>
<dbReference type="EMBL" id="JAQQKW010000010">
    <property type="protein sequence ID" value="MDC7695676.1"/>
    <property type="molecule type" value="Genomic_DNA"/>
</dbReference>
<proteinExistence type="predicted"/>
<dbReference type="InterPro" id="IPR029058">
    <property type="entry name" value="AB_hydrolase_fold"/>
</dbReference>
<organism evidence="2 3">
    <name type="scientific">Asticcacaulis currens</name>
    <dbReference type="NCBI Taxonomy" id="2984210"/>
    <lineage>
        <taxon>Bacteria</taxon>
        <taxon>Pseudomonadati</taxon>
        <taxon>Pseudomonadota</taxon>
        <taxon>Alphaproteobacteria</taxon>
        <taxon>Caulobacterales</taxon>
        <taxon>Caulobacteraceae</taxon>
        <taxon>Asticcacaulis</taxon>
    </lineage>
</organism>
<dbReference type="RefSeq" id="WP_272742334.1">
    <property type="nucleotide sequence ID" value="NZ_JAQQKW010000010.1"/>
</dbReference>
<reference evidence="2 3" key="1">
    <citation type="submission" date="2023-01" db="EMBL/GenBank/DDBJ databases">
        <title>Novel species of the genus Asticcacaulis isolated from rivers.</title>
        <authorList>
            <person name="Lu H."/>
        </authorList>
    </citation>
    <scope>NUCLEOTIDE SEQUENCE [LARGE SCALE GENOMIC DNA]</scope>
    <source>
        <strain evidence="2 3">DXS10W</strain>
    </source>
</reference>